<keyword evidence="3" id="KW-1185">Reference proteome</keyword>
<name>A0A0D0GW10_9SPHI</name>
<evidence type="ECO:0000256" key="1">
    <source>
        <dbReference type="SAM" id="SignalP"/>
    </source>
</evidence>
<dbReference type="OrthoDB" id="849114at2"/>
<evidence type="ECO:0000313" key="3">
    <source>
        <dbReference type="Proteomes" id="UP000032049"/>
    </source>
</evidence>
<dbReference type="EMBL" id="JXRA01000008">
    <property type="protein sequence ID" value="KIO78661.1"/>
    <property type="molecule type" value="Genomic_DNA"/>
</dbReference>
<protein>
    <recommendedName>
        <fullName evidence="4">DUF4292 domain-containing protein</fullName>
    </recommendedName>
</protein>
<feature type="signal peptide" evidence="1">
    <location>
        <begin position="1"/>
        <end position="24"/>
    </location>
</feature>
<dbReference type="STRING" id="1503925.TH53_02665"/>
<organism evidence="2 3">
    <name type="scientific">Pedobacter lusitanus</name>
    <dbReference type="NCBI Taxonomy" id="1503925"/>
    <lineage>
        <taxon>Bacteria</taxon>
        <taxon>Pseudomonadati</taxon>
        <taxon>Bacteroidota</taxon>
        <taxon>Sphingobacteriia</taxon>
        <taxon>Sphingobacteriales</taxon>
        <taxon>Sphingobacteriaceae</taxon>
        <taxon>Pedobacter</taxon>
    </lineage>
</organism>
<proteinExistence type="predicted"/>
<dbReference type="InterPro" id="IPR025634">
    <property type="entry name" value="DUF4292"/>
</dbReference>
<dbReference type="Gene3D" id="2.50.20.10">
    <property type="entry name" value="Lipoprotein localisation LolA/LolB/LppX"/>
    <property type="match status" value="1"/>
</dbReference>
<dbReference type="AlphaFoldDB" id="A0A0D0GW10"/>
<accession>A0A0D0GW10</accession>
<dbReference type="Proteomes" id="UP000032049">
    <property type="component" value="Unassembled WGS sequence"/>
</dbReference>
<keyword evidence="1" id="KW-0732">Signal</keyword>
<evidence type="ECO:0008006" key="4">
    <source>
        <dbReference type="Google" id="ProtNLM"/>
    </source>
</evidence>
<gene>
    <name evidence="2" type="ORF">TH53_02665</name>
</gene>
<comment type="caution">
    <text evidence="2">The sequence shown here is derived from an EMBL/GenBank/DDBJ whole genome shotgun (WGS) entry which is preliminary data.</text>
</comment>
<dbReference type="Pfam" id="PF14125">
    <property type="entry name" value="DUF4292"/>
    <property type="match status" value="1"/>
</dbReference>
<dbReference type="RefSeq" id="WP_041878107.1">
    <property type="nucleotide sequence ID" value="NZ_CP157278.1"/>
</dbReference>
<dbReference type="PROSITE" id="PS51257">
    <property type="entry name" value="PROKAR_LIPOPROTEIN"/>
    <property type="match status" value="1"/>
</dbReference>
<evidence type="ECO:0000313" key="2">
    <source>
        <dbReference type="EMBL" id="KIO78661.1"/>
    </source>
</evidence>
<sequence>MRKSTLRNNLLVLLLLSTVMACKAKKNLVKAPDVRPLPVVNNHMAENLLLLKGKDIPFNTLSLKGKVSLEMNGNVNNVSMTIRIQKDQKIWASVTAIAGIEVARALITPDSVLLRNNLQSVGVKKPFSYLNNFTSKQVTFKTLQSILSGNTVAEFTNDPDALDSDTGVFKIKGAQGELAYQVLFNTLLKTSELSMNEVKAGKSLKVAYSDYQQVTDALFPSVVRINAVSGVKITNLAFDFSKIERNVQLDFPFTLPKRFEIIN</sequence>
<feature type="chain" id="PRO_5002211206" description="DUF4292 domain-containing protein" evidence="1">
    <location>
        <begin position="25"/>
        <end position="263"/>
    </location>
</feature>
<reference evidence="2 3" key="1">
    <citation type="submission" date="2015-01" db="EMBL/GenBank/DDBJ databases">
        <title>Draft genome sequence of Pedobacter sp. NL19 isolated from sludge of an effluent treatment pond in an abandoned uranium mine.</title>
        <authorList>
            <person name="Santos T."/>
            <person name="Caetano T."/>
            <person name="Covas C."/>
            <person name="Cruz A."/>
            <person name="Mendo S."/>
        </authorList>
    </citation>
    <scope>NUCLEOTIDE SEQUENCE [LARGE SCALE GENOMIC DNA]</scope>
    <source>
        <strain evidence="2 3">NL19</strain>
    </source>
</reference>